<evidence type="ECO:0000256" key="2">
    <source>
        <dbReference type="ARBA" id="ARBA00022833"/>
    </source>
</evidence>
<evidence type="ECO:0000313" key="9">
    <source>
        <dbReference type="EMBL" id="CEL10832.1"/>
    </source>
</evidence>
<dbReference type="OMA" id="YTMYLFD"/>
<evidence type="ECO:0000259" key="8">
    <source>
        <dbReference type="PROSITE" id="PS50048"/>
    </source>
</evidence>
<dbReference type="GO" id="GO:0008270">
    <property type="term" value="F:zinc ion binding"/>
    <property type="evidence" value="ECO:0007669"/>
    <property type="project" value="InterPro"/>
</dbReference>
<keyword evidence="5" id="KW-0804">Transcription</keyword>
<feature type="domain" description="Zn(2)-C6 fungal-type" evidence="8">
    <location>
        <begin position="16"/>
        <end position="48"/>
    </location>
</feature>
<dbReference type="GO" id="GO:0003677">
    <property type="term" value="F:DNA binding"/>
    <property type="evidence" value="ECO:0007669"/>
    <property type="project" value="UniProtKB-KW"/>
</dbReference>
<evidence type="ECO:0000256" key="6">
    <source>
        <dbReference type="ARBA" id="ARBA00023242"/>
    </source>
</evidence>
<proteinExistence type="predicted"/>
<keyword evidence="2" id="KW-0862">Zinc</keyword>
<dbReference type="GO" id="GO:0000981">
    <property type="term" value="F:DNA-binding transcription factor activity, RNA polymerase II-specific"/>
    <property type="evidence" value="ECO:0007669"/>
    <property type="project" value="InterPro"/>
</dbReference>
<dbReference type="PROSITE" id="PS50048">
    <property type="entry name" value="ZN2_CY6_FUNGAL_2"/>
    <property type="match status" value="1"/>
</dbReference>
<dbReference type="EMBL" id="CDMC01000021">
    <property type="protein sequence ID" value="CEL10832.1"/>
    <property type="molecule type" value="Genomic_DNA"/>
</dbReference>
<dbReference type="Proteomes" id="UP000054771">
    <property type="component" value="Unassembled WGS sequence"/>
</dbReference>
<evidence type="ECO:0000256" key="7">
    <source>
        <dbReference type="SAM" id="MobiDB-lite"/>
    </source>
</evidence>
<evidence type="ECO:0000256" key="1">
    <source>
        <dbReference type="ARBA" id="ARBA00022723"/>
    </source>
</evidence>
<feature type="compositionally biased region" description="Low complexity" evidence="7">
    <location>
        <begin position="105"/>
        <end position="116"/>
    </location>
</feature>
<dbReference type="InterPro" id="IPR001138">
    <property type="entry name" value="Zn2Cys6_DnaBD"/>
</dbReference>
<evidence type="ECO:0000256" key="4">
    <source>
        <dbReference type="ARBA" id="ARBA00023125"/>
    </source>
</evidence>
<gene>
    <name evidence="9" type="ORF">ASPCAL13941</name>
</gene>
<dbReference type="InterPro" id="IPR036864">
    <property type="entry name" value="Zn2-C6_fun-type_DNA-bd_sf"/>
</dbReference>
<keyword evidence="4" id="KW-0238">DNA-binding</keyword>
<dbReference type="PANTHER" id="PTHR47660">
    <property type="entry name" value="TRANSCRIPTION FACTOR WITH C2H2 AND ZN(2)-CYS(6) DNA BINDING DOMAIN (EUROFUNG)-RELATED-RELATED"/>
    <property type="match status" value="1"/>
</dbReference>
<keyword evidence="1" id="KW-0479">Metal-binding</keyword>
<organism evidence="9 10">
    <name type="scientific">Aspergillus calidoustus</name>
    <dbReference type="NCBI Taxonomy" id="454130"/>
    <lineage>
        <taxon>Eukaryota</taxon>
        <taxon>Fungi</taxon>
        <taxon>Dikarya</taxon>
        <taxon>Ascomycota</taxon>
        <taxon>Pezizomycotina</taxon>
        <taxon>Eurotiomycetes</taxon>
        <taxon>Eurotiomycetidae</taxon>
        <taxon>Eurotiales</taxon>
        <taxon>Aspergillaceae</taxon>
        <taxon>Aspergillus</taxon>
        <taxon>Aspergillus subgen. Nidulantes</taxon>
    </lineage>
</organism>
<accession>A0A0U5GGK5</accession>
<dbReference type="STRING" id="454130.A0A0U5GGK5"/>
<evidence type="ECO:0000313" key="10">
    <source>
        <dbReference type="Proteomes" id="UP000054771"/>
    </source>
</evidence>
<dbReference type="CDD" id="cd00067">
    <property type="entry name" value="GAL4"/>
    <property type="match status" value="1"/>
</dbReference>
<dbReference type="AlphaFoldDB" id="A0A0U5GGK5"/>
<keyword evidence="10" id="KW-1185">Reference proteome</keyword>
<dbReference type="PROSITE" id="PS00463">
    <property type="entry name" value="ZN2_CY6_FUNGAL_1"/>
    <property type="match status" value="1"/>
</dbReference>
<feature type="region of interest" description="Disordered" evidence="7">
    <location>
        <begin position="92"/>
        <end position="116"/>
    </location>
</feature>
<protein>
    <recommendedName>
        <fullName evidence="8">Zn(2)-C6 fungal-type domain-containing protein</fullName>
    </recommendedName>
</protein>
<sequence length="438" mass="49284">MTTINTPRYSTSRQKACRQCSAAKARCQRRPDNVRCARCAQRGVPCSYALYQPSRQSEHQSLDNTGAIPASPFSMTELSFPSPERLLESAHYGGEARPQAHAPNSPSTTISTTFSSDQARSMTIATLPATCSEAAEDLDFSTLNLLCPINAEDIQNRWIQTYIPVPGQTVKNYPKGVAKFIYRTLKSYAASAVHGRGILPFLHPRQLAGRLADSPLTTCLSLVRVCANQIPGSQNATAGILQREMDAVYESRSMYNPKALFAAFQAYLIYTMVMFFQLSQDSERQFRDIVTKLQELACASARDGLICAADQQRVRPRWEEWIVAEAKRRTLYVMYLFDSILATEEGLPTFLGVELHGLPAPANKLLWQAGSRYEWEREYNIHLAHWMEGSLTIDELWPRPADFNESDVARRGARVDRWLENLDEYGTMLYAIMQCTHG</sequence>
<evidence type="ECO:0000256" key="5">
    <source>
        <dbReference type="ARBA" id="ARBA00023163"/>
    </source>
</evidence>
<evidence type="ECO:0000256" key="3">
    <source>
        <dbReference type="ARBA" id="ARBA00023015"/>
    </source>
</evidence>
<keyword evidence="3" id="KW-0805">Transcription regulation</keyword>
<keyword evidence="6" id="KW-0539">Nucleus</keyword>
<dbReference type="Gene3D" id="4.10.240.10">
    <property type="entry name" value="Zn(2)-C6 fungal-type DNA-binding domain"/>
    <property type="match status" value="1"/>
</dbReference>
<name>A0A0U5GGK5_ASPCI</name>
<dbReference type="OrthoDB" id="2441642at2759"/>
<dbReference type="SUPFAM" id="SSF57701">
    <property type="entry name" value="Zn2/Cys6 DNA-binding domain"/>
    <property type="match status" value="1"/>
</dbReference>
<reference evidence="10" key="1">
    <citation type="journal article" date="2016" name="Genome Announc.">
        <title>Draft genome sequences of fungus Aspergillus calidoustus.</title>
        <authorList>
            <person name="Horn F."/>
            <person name="Linde J."/>
            <person name="Mattern D.J."/>
            <person name="Walther G."/>
            <person name="Guthke R."/>
            <person name="Scherlach K."/>
            <person name="Martin K."/>
            <person name="Brakhage A.A."/>
            <person name="Petzke L."/>
            <person name="Valiante V."/>
        </authorList>
    </citation>
    <scope>NUCLEOTIDE SEQUENCE [LARGE SCALE GENOMIC DNA]</scope>
    <source>
        <strain evidence="10">SF006504</strain>
    </source>
</reference>
<dbReference type="PANTHER" id="PTHR47660:SF3">
    <property type="entry name" value="FINGER DOMAIN PROTEIN, PUTATIVE (AFU_ORTHOLOGUE AFUA_4G03310)-RELATED"/>
    <property type="match status" value="1"/>
</dbReference>